<evidence type="ECO:0000256" key="2">
    <source>
        <dbReference type="ARBA" id="ARBA00022741"/>
    </source>
</evidence>
<dbReference type="PANTHER" id="PTHR42781">
    <property type="entry name" value="SPERMIDINE/PUTRESCINE IMPORT ATP-BINDING PROTEIN POTA"/>
    <property type="match status" value="1"/>
</dbReference>
<name>A0ABV5AYN9_9BACL</name>
<evidence type="ECO:0000256" key="1">
    <source>
        <dbReference type="ARBA" id="ARBA00022448"/>
    </source>
</evidence>
<evidence type="ECO:0000313" key="5">
    <source>
        <dbReference type="EMBL" id="MFB5269097.1"/>
    </source>
</evidence>
<dbReference type="SUPFAM" id="SSF52540">
    <property type="entry name" value="P-loop containing nucleoside triphosphate hydrolases"/>
    <property type="match status" value="1"/>
</dbReference>
<dbReference type="Pfam" id="PF00005">
    <property type="entry name" value="ABC_tran"/>
    <property type="match status" value="1"/>
</dbReference>
<dbReference type="InterPro" id="IPR050093">
    <property type="entry name" value="ABC_SmlMolc_Importer"/>
</dbReference>
<dbReference type="CDD" id="cd03293">
    <property type="entry name" value="ABC_NrtD_SsuB_transporters"/>
    <property type="match status" value="1"/>
</dbReference>
<accession>A0ABV5AYN9</accession>
<feature type="domain" description="ABC transporter" evidence="4">
    <location>
        <begin position="3"/>
        <end position="230"/>
    </location>
</feature>
<keyword evidence="2" id="KW-0547">Nucleotide-binding</keyword>
<proteinExistence type="predicted"/>
<evidence type="ECO:0000256" key="3">
    <source>
        <dbReference type="ARBA" id="ARBA00022840"/>
    </source>
</evidence>
<dbReference type="PROSITE" id="PS50893">
    <property type="entry name" value="ABC_TRANSPORTER_2"/>
    <property type="match status" value="1"/>
</dbReference>
<protein>
    <submittedName>
        <fullName evidence="5">ABC transporter ATP-binding protein</fullName>
    </submittedName>
</protein>
<dbReference type="SMART" id="SM00382">
    <property type="entry name" value="AAA"/>
    <property type="match status" value="1"/>
</dbReference>
<evidence type="ECO:0000259" key="4">
    <source>
        <dbReference type="PROSITE" id="PS50893"/>
    </source>
</evidence>
<gene>
    <name evidence="5" type="ORF">ACE41H_20235</name>
</gene>
<keyword evidence="3 5" id="KW-0067">ATP-binding</keyword>
<dbReference type="Proteomes" id="UP001580346">
    <property type="component" value="Unassembled WGS sequence"/>
</dbReference>
<dbReference type="InterPro" id="IPR003439">
    <property type="entry name" value="ABC_transporter-like_ATP-bd"/>
</dbReference>
<dbReference type="PANTHER" id="PTHR42781:SF8">
    <property type="entry name" value="BICARBONATE TRANSPORT ATP-BINDING PROTEIN CMPC"/>
    <property type="match status" value="1"/>
</dbReference>
<comment type="caution">
    <text evidence="5">The sequence shown here is derived from an EMBL/GenBank/DDBJ whole genome shotgun (WGS) entry which is preliminary data.</text>
</comment>
<dbReference type="PROSITE" id="PS00211">
    <property type="entry name" value="ABC_TRANSPORTER_1"/>
    <property type="match status" value="1"/>
</dbReference>
<dbReference type="RefSeq" id="WP_375357373.1">
    <property type="nucleotide sequence ID" value="NZ_JBHHMI010000025.1"/>
</dbReference>
<dbReference type="GO" id="GO:0005524">
    <property type="term" value="F:ATP binding"/>
    <property type="evidence" value="ECO:0007669"/>
    <property type="project" value="UniProtKB-KW"/>
</dbReference>
<evidence type="ECO:0000313" key="6">
    <source>
        <dbReference type="Proteomes" id="UP001580346"/>
    </source>
</evidence>
<dbReference type="Gene3D" id="3.40.50.300">
    <property type="entry name" value="P-loop containing nucleotide triphosphate hydrolases"/>
    <property type="match status" value="1"/>
</dbReference>
<dbReference type="EMBL" id="JBHHMI010000025">
    <property type="protein sequence ID" value="MFB5269097.1"/>
    <property type="molecule type" value="Genomic_DNA"/>
</dbReference>
<dbReference type="InterPro" id="IPR003593">
    <property type="entry name" value="AAA+_ATPase"/>
</dbReference>
<sequence length="249" mass="27441">MQLVIDGVNKSFNGRTVLDQIHLTIKPHELVCILGHSGCGKSTLLNMVAGFIAPDSGTITVDGQPIKGPSKQRGVVFQEHALFPWFNVLDNIAFGPEVQGMGKKEARSQAAHYLELVGLSDYAKHYPHELSGGMKQRVGIARALAAGPDMLLMDEPFGALDILTRDVMQRELLRICREVKPTVLFVTHSISEAISLGDRVVVMKHGKIASVLEVEMNHPRIFHHSRFGQLMTEIEAVLMDEETVKEASL</sequence>
<dbReference type="InterPro" id="IPR027417">
    <property type="entry name" value="P-loop_NTPase"/>
</dbReference>
<reference evidence="5 6" key="1">
    <citation type="submission" date="2024-09" db="EMBL/GenBank/DDBJ databases">
        <title>Paenibacillus zeirhizospherea sp. nov., isolated from surface of the maize (Zea mays) roots in a horticulture field, Hungary.</title>
        <authorList>
            <person name="Marton D."/>
            <person name="Farkas M."/>
            <person name="Bedics A."/>
            <person name="Toth E."/>
            <person name="Tancsics A."/>
            <person name="Boka K."/>
            <person name="Maroti G."/>
            <person name="Kriszt B."/>
            <person name="Cserhati M."/>
        </authorList>
    </citation>
    <scope>NUCLEOTIDE SEQUENCE [LARGE SCALE GENOMIC DNA]</scope>
    <source>
        <strain evidence="5 6">KCTC 33519</strain>
    </source>
</reference>
<keyword evidence="1" id="KW-0813">Transport</keyword>
<keyword evidence="6" id="KW-1185">Reference proteome</keyword>
<dbReference type="InterPro" id="IPR017871">
    <property type="entry name" value="ABC_transporter-like_CS"/>
</dbReference>
<organism evidence="5 6">
    <name type="scientific">Paenibacillus enshidis</name>
    <dbReference type="NCBI Taxonomy" id="1458439"/>
    <lineage>
        <taxon>Bacteria</taxon>
        <taxon>Bacillati</taxon>
        <taxon>Bacillota</taxon>
        <taxon>Bacilli</taxon>
        <taxon>Bacillales</taxon>
        <taxon>Paenibacillaceae</taxon>
        <taxon>Paenibacillus</taxon>
    </lineage>
</organism>